<protein>
    <submittedName>
        <fullName evidence="2">PPOX class probable F420-dependent enzyme, Rv0121 family</fullName>
    </submittedName>
</protein>
<evidence type="ECO:0000313" key="2">
    <source>
        <dbReference type="EMBL" id="SDN43668.1"/>
    </source>
</evidence>
<organism evidence="2 3">
    <name type="scientific">Haloarchaeobius iranensis</name>
    <dbReference type="NCBI Taxonomy" id="996166"/>
    <lineage>
        <taxon>Archaea</taxon>
        <taxon>Methanobacteriati</taxon>
        <taxon>Methanobacteriota</taxon>
        <taxon>Stenosarchaea group</taxon>
        <taxon>Halobacteria</taxon>
        <taxon>Halobacteriales</taxon>
        <taxon>Halorubellaceae</taxon>
        <taxon>Haloarchaeobius</taxon>
    </lineage>
</organism>
<dbReference type="Gene3D" id="2.30.110.10">
    <property type="entry name" value="Electron Transport, Fmn-binding Protein, Chain A"/>
    <property type="match status" value="1"/>
</dbReference>
<name>A0A1H0BDF8_9EURY</name>
<feature type="domain" description="Pyridoxamine 5'-phosphate oxidase N-terminal" evidence="1">
    <location>
        <begin position="5"/>
        <end position="75"/>
    </location>
</feature>
<dbReference type="EMBL" id="FNIA01000038">
    <property type="protein sequence ID" value="SDN43668.1"/>
    <property type="molecule type" value="Genomic_DNA"/>
</dbReference>
<dbReference type="InterPro" id="IPR012349">
    <property type="entry name" value="Split_barrel_FMN-bd"/>
</dbReference>
<reference evidence="2 3" key="1">
    <citation type="submission" date="2016-10" db="EMBL/GenBank/DDBJ databases">
        <authorList>
            <person name="de Groot N.N."/>
        </authorList>
    </citation>
    <scope>NUCLEOTIDE SEQUENCE [LARGE SCALE GENOMIC DNA]</scope>
    <source>
        <strain evidence="3">EB21,IBRC-M 10013,KCTC 4048</strain>
    </source>
</reference>
<dbReference type="AlphaFoldDB" id="A0A1H0BDF8"/>
<sequence>MSLSEAERRYLCEARVGRLATADDDGRPNVLPVCFALDDGAIVSAVDEKPKATAPGTLRRVRDVRANPTVALVVDHYTPDWTDLG</sequence>
<evidence type="ECO:0000313" key="3">
    <source>
        <dbReference type="Proteomes" id="UP000199370"/>
    </source>
</evidence>
<dbReference type="Proteomes" id="UP000199370">
    <property type="component" value="Unassembled WGS sequence"/>
</dbReference>
<proteinExistence type="predicted"/>
<dbReference type="STRING" id="996166.SAMN05192554_1384"/>
<keyword evidence="3" id="KW-1185">Reference proteome</keyword>
<dbReference type="OrthoDB" id="4669at2157"/>
<gene>
    <name evidence="2" type="ORF">SAMN05192554_1384</name>
</gene>
<dbReference type="Pfam" id="PF01243">
    <property type="entry name" value="PNPOx_N"/>
    <property type="match status" value="1"/>
</dbReference>
<dbReference type="InterPro" id="IPR011576">
    <property type="entry name" value="Pyridox_Oxase_N"/>
</dbReference>
<accession>A0A1H0BDF8</accession>
<dbReference type="SUPFAM" id="SSF50475">
    <property type="entry name" value="FMN-binding split barrel"/>
    <property type="match status" value="1"/>
</dbReference>
<dbReference type="RefSeq" id="WP_217639185.1">
    <property type="nucleotide sequence ID" value="NZ_FNIA01000038.1"/>
</dbReference>
<evidence type="ECO:0000259" key="1">
    <source>
        <dbReference type="Pfam" id="PF01243"/>
    </source>
</evidence>